<evidence type="ECO:0000259" key="3">
    <source>
        <dbReference type="PROSITE" id="PS50837"/>
    </source>
</evidence>
<evidence type="ECO:0000313" key="5">
    <source>
        <dbReference type="Proteomes" id="UP000756346"/>
    </source>
</evidence>
<evidence type="ECO:0000313" key="4">
    <source>
        <dbReference type="EMBL" id="KAH7012606.1"/>
    </source>
</evidence>
<protein>
    <recommendedName>
        <fullName evidence="3">NACHT domain-containing protein</fullName>
    </recommendedName>
</protein>
<dbReference type="Gene3D" id="3.40.50.1580">
    <property type="entry name" value="Nucleoside phosphorylase domain"/>
    <property type="match status" value="1"/>
</dbReference>
<dbReference type="RefSeq" id="XP_046004871.1">
    <property type="nucleotide sequence ID" value="XM_046157513.1"/>
</dbReference>
<dbReference type="EMBL" id="JAGTJQ010000014">
    <property type="protein sequence ID" value="KAH7012606.1"/>
    <property type="molecule type" value="Genomic_DNA"/>
</dbReference>
<dbReference type="InterPro" id="IPR056884">
    <property type="entry name" value="NPHP3-like_N"/>
</dbReference>
<dbReference type="GeneID" id="70187059"/>
<dbReference type="Gene3D" id="3.40.50.300">
    <property type="entry name" value="P-loop containing nucleotide triphosphate hydrolases"/>
    <property type="match status" value="1"/>
</dbReference>
<feature type="domain" description="NACHT" evidence="3">
    <location>
        <begin position="401"/>
        <end position="541"/>
    </location>
</feature>
<dbReference type="PROSITE" id="PS50297">
    <property type="entry name" value="ANK_REP_REGION"/>
    <property type="match status" value="6"/>
</dbReference>
<feature type="repeat" description="ANK" evidence="2">
    <location>
        <begin position="959"/>
        <end position="991"/>
    </location>
</feature>
<dbReference type="SUPFAM" id="SSF53167">
    <property type="entry name" value="Purine and uridine phosphorylases"/>
    <property type="match status" value="1"/>
</dbReference>
<comment type="caution">
    <text evidence="4">The sequence shown here is derived from an EMBL/GenBank/DDBJ whole genome shotgun (WGS) entry which is preliminary data.</text>
</comment>
<dbReference type="Gene3D" id="1.25.40.20">
    <property type="entry name" value="Ankyrin repeat-containing domain"/>
    <property type="match status" value="1"/>
</dbReference>
<keyword evidence="5" id="KW-1185">Reference proteome</keyword>
<dbReference type="PANTHER" id="PTHR46082">
    <property type="entry name" value="ATP/GTP-BINDING PROTEIN-RELATED"/>
    <property type="match status" value="1"/>
</dbReference>
<proteinExistence type="predicted"/>
<evidence type="ECO:0000256" key="2">
    <source>
        <dbReference type="PROSITE-ProRule" id="PRU00023"/>
    </source>
</evidence>
<dbReference type="Pfam" id="PF12796">
    <property type="entry name" value="Ank_2"/>
    <property type="match status" value="3"/>
</dbReference>
<dbReference type="InterPro" id="IPR002110">
    <property type="entry name" value="Ankyrin_rpt"/>
</dbReference>
<dbReference type="GO" id="GO:0003824">
    <property type="term" value="F:catalytic activity"/>
    <property type="evidence" value="ECO:0007669"/>
    <property type="project" value="InterPro"/>
</dbReference>
<dbReference type="PANTHER" id="PTHR46082:SF11">
    <property type="entry name" value="AAA+ ATPASE DOMAIN-CONTAINING PROTEIN-RELATED"/>
    <property type="match status" value="1"/>
</dbReference>
<dbReference type="InterPro" id="IPR035994">
    <property type="entry name" value="Nucleoside_phosphorylase_sf"/>
</dbReference>
<dbReference type="InterPro" id="IPR007111">
    <property type="entry name" value="NACHT_NTPase"/>
</dbReference>
<dbReference type="AlphaFoldDB" id="A0A9P9BFS7"/>
<dbReference type="Pfam" id="PF24883">
    <property type="entry name" value="NPHP3_N"/>
    <property type="match status" value="1"/>
</dbReference>
<dbReference type="InterPro" id="IPR053137">
    <property type="entry name" value="NLR-like"/>
</dbReference>
<dbReference type="SUPFAM" id="SSF48403">
    <property type="entry name" value="Ankyrin repeat"/>
    <property type="match status" value="1"/>
</dbReference>
<evidence type="ECO:0000256" key="1">
    <source>
        <dbReference type="ARBA" id="ARBA00022737"/>
    </source>
</evidence>
<accession>A0A9P9BFS7</accession>
<dbReference type="Pfam" id="PF22939">
    <property type="entry name" value="WHD_GPIID"/>
    <property type="match status" value="1"/>
</dbReference>
<sequence>MSDPQKYTVGWICAITTESVAARAFLDEEHDGPCQVSQHDNNSYVLGKVGGHNVVIAILPDAEYGIAPAAAVARDMLHSFPNVRIGLMVGIGGGAPSRKRDVRLGDVVVSSRGGGKGGVFHYDFGKTIQNQSFQETAFLDQPPTVLRTTVNTLRGTYDMEGHQLVDDVDKALKKIKKRKKYTRPPPASDRLYKPDFIHPPQSSDGCDVACGNDETHLVVRKERDEEEEDDPVIHYGLIASGSQLMKDARIRDKLADEKGVLCFETEAAGLMNHFPCLVIRGICDYSDSHKNKEWQGFAAMMAAAYANDLLRQIPPNKVEEERRISGVLSSDLERLHLMANETKTAVVTMEHNDRLAQLDRWLRPPDTSRNFNHARKQWHEGSGLWFLKSAAFNEWKRGSHRHLWLHGLAGCGKTVLSATIVDHLRKMDDCVTLEFYFDFNDTAKQKMDGVLRSLLFQLYKLGSRSKDLDSLYQSHLDGQRQPDTPTLTNCLRAMIKGSKTTYVILDALDECLERKELLEWMKEFFTIPDLSHVHLIATGRPEEEFLSFIPGWLGNEHCLPLDKNAVNADIRSYVRARLEQCSDFVGLSQDLLEQIRNEVGDRADGMFRWAACQLASLATCMSPRAIEIALETLPRDLDETYRRTLRSIPADIEKDAMRLLQFLVHTKRPLTLLEAVEVIATQTDEERRGFDPKRRLFREADILRYCPSLVSVTDYGRTRKELHLAHFSVKEYLRKQDQFDLTSASVVITRTCLSYLTDIEGSSWKIKQDFPMARYAAEYWMGYATSAETSEAVVRTAVKFLQDESTFQRWSRLYQADRKWDSAPGPPRASRLYYTCLGGLVAAAIGLLGEGADVNAQGGHYGNALQAASSRGHREVVQLLLDSGADVNAQGGHYGNALQAASYGGHREVVQLLLDNGADVNAQGDYLGNALQAASGGGHREIVQLLLDSGADVNAQGGNDGNALQAASDGGHREIVQLLLDSGADVNAQGGHYGNALQAASSRGDREVVQLLLDNGADINAQGGYYGNAFEAASYRGDREVVQLLLDNGADINAQGDYYDYYGSALQAASREGH</sequence>
<feature type="repeat" description="ANK" evidence="2">
    <location>
        <begin position="893"/>
        <end position="925"/>
    </location>
</feature>
<gene>
    <name evidence="4" type="ORF">B0I36DRAFT_355999</name>
</gene>
<dbReference type="SUPFAM" id="SSF52540">
    <property type="entry name" value="P-loop containing nucleoside triphosphate hydrolases"/>
    <property type="match status" value="1"/>
</dbReference>
<feature type="repeat" description="ANK" evidence="2">
    <location>
        <begin position="1025"/>
        <end position="1057"/>
    </location>
</feature>
<dbReference type="PROSITE" id="PS50837">
    <property type="entry name" value="NACHT"/>
    <property type="match status" value="1"/>
</dbReference>
<reference evidence="4" key="1">
    <citation type="journal article" date="2021" name="Nat. Commun.">
        <title>Genetic determinants of endophytism in the Arabidopsis root mycobiome.</title>
        <authorList>
            <person name="Mesny F."/>
            <person name="Miyauchi S."/>
            <person name="Thiergart T."/>
            <person name="Pickel B."/>
            <person name="Atanasova L."/>
            <person name="Karlsson M."/>
            <person name="Huettel B."/>
            <person name="Barry K.W."/>
            <person name="Haridas S."/>
            <person name="Chen C."/>
            <person name="Bauer D."/>
            <person name="Andreopoulos W."/>
            <person name="Pangilinan J."/>
            <person name="LaButti K."/>
            <person name="Riley R."/>
            <person name="Lipzen A."/>
            <person name="Clum A."/>
            <person name="Drula E."/>
            <person name="Henrissat B."/>
            <person name="Kohler A."/>
            <person name="Grigoriev I.V."/>
            <person name="Martin F.M."/>
            <person name="Hacquard S."/>
        </authorList>
    </citation>
    <scope>NUCLEOTIDE SEQUENCE</scope>
    <source>
        <strain evidence="4">MPI-CAGE-CH-0230</strain>
    </source>
</reference>
<organism evidence="4 5">
    <name type="scientific">Microdochium trichocladiopsis</name>
    <dbReference type="NCBI Taxonomy" id="1682393"/>
    <lineage>
        <taxon>Eukaryota</taxon>
        <taxon>Fungi</taxon>
        <taxon>Dikarya</taxon>
        <taxon>Ascomycota</taxon>
        <taxon>Pezizomycotina</taxon>
        <taxon>Sordariomycetes</taxon>
        <taxon>Xylariomycetidae</taxon>
        <taxon>Xylariales</taxon>
        <taxon>Microdochiaceae</taxon>
        <taxon>Microdochium</taxon>
    </lineage>
</organism>
<dbReference type="OrthoDB" id="1577640at2759"/>
<keyword evidence="2" id="KW-0040">ANK repeat</keyword>
<keyword evidence="1" id="KW-0677">Repeat</keyword>
<feature type="repeat" description="ANK" evidence="2">
    <location>
        <begin position="860"/>
        <end position="892"/>
    </location>
</feature>
<name>A0A9P9BFS7_9PEZI</name>
<dbReference type="GO" id="GO:0009116">
    <property type="term" value="P:nucleoside metabolic process"/>
    <property type="evidence" value="ECO:0007669"/>
    <property type="project" value="InterPro"/>
</dbReference>
<dbReference type="PROSITE" id="PS50088">
    <property type="entry name" value="ANK_REPEAT"/>
    <property type="match status" value="6"/>
</dbReference>
<feature type="repeat" description="ANK" evidence="2">
    <location>
        <begin position="992"/>
        <end position="1024"/>
    </location>
</feature>
<dbReference type="InterPro" id="IPR054471">
    <property type="entry name" value="GPIID_WHD"/>
</dbReference>
<dbReference type="InterPro" id="IPR027417">
    <property type="entry name" value="P-loop_NTPase"/>
</dbReference>
<dbReference type="SMART" id="SM00248">
    <property type="entry name" value="ANK"/>
    <property type="match status" value="7"/>
</dbReference>
<dbReference type="InterPro" id="IPR036770">
    <property type="entry name" value="Ankyrin_rpt-contain_sf"/>
</dbReference>
<feature type="repeat" description="ANK" evidence="2">
    <location>
        <begin position="926"/>
        <end position="958"/>
    </location>
</feature>
<dbReference type="Proteomes" id="UP000756346">
    <property type="component" value="Unassembled WGS sequence"/>
</dbReference>